<accession>A0ABV8TZZ7</accession>
<evidence type="ECO:0000313" key="3">
    <source>
        <dbReference type="Proteomes" id="UP001595823"/>
    </source>
</evidence>
<feature type="transmembrane region" description="Helical" evidence="1">
    <location>
        <begin position="214"/>
        <end position="237"/>
    </location>
</feature>
<feature type="transmembrane region" description="Helical" evidence="1">
    <location>
        <begin position="432"/>
        <end position="453"/>
    </location>
</feature>
<feature type="transmembrane region" description="Helical" evidence="1">
    <location>
        <begin position="354"/>
        <end position="377"/>
    </location>
</feature>
<feature type="transmembrane region" description="Helical" evidence="1">
    <location>
        <begin position="271"/>
        <end position="289"/>
    </location>
</feature>
<feature type="transmembrane region" description="Helical" evidence="1">
    <location>
        <begin position="539"/>
        <end position="556"/>
    </location>
</feature>
<feature type="transmembrane region" description="Helical" evidence="1">
    <location>
        <begin position="109"/>
        <end position="126"/>
    </location>
</feature>
<feature type="transmembrane region" description="Helical" evidence="1">
    <location>
        <begin position="46"/>
        <end position="66"/>
    </location>
</feature>
<keyword evidence="3" id="KW-1185">Reference proteome</keyword>
<reference evidence="3" key="1">
    <citation type="journal article" date="2019" name="Int. J. Syst. Evol. Microbiol.">
        <title>The Global Catalogue of Microorganisms (GCM) 10K type strain sequencing project: providing services to taxonomists for standard genome sequencing and annotation.</title>
        <authorList>
            <consortium name="The Broad Institute Genomics Platform"/>
            <consortium name="The Broad Institute Genome Sequencing Center for Infectious Disease"/>
            <person name="Wu L."/>
            <person name="Ma J."/>
        </authorList>
    </citation>
    <scope>NUCLEOTIDE SEQUENCE [LARGE SCALE GENOMIC DNA]</scope>
    <source>
        <strain evidence="3">IBRC-M 10908</strain>
    </source>
</reference>
<dbReference type="InterPro" id="IPR058062">
    <property type="entry name" value="SCO7613_C"/>
</dbReference>
<keyword evidence="1" id="KW-0472">Membrane</keyword>
<feature type="transmembrane region" description="Helical" evidence="1">
    <location>
        <begin position="19"/>
        <end position="40"/>
    </location>
</feature>
<feature type="transmembrane region" description="Helical" evidence="1">
    <location>
        <begin position="563"/>
        <end position="580"/>
    </location>
</feature>
<feature type="transmembrane region" description="Helical" evidence="1">
    <location>
        <begin position="460"/>
        <end position="481"/>
    </location>
</feature>
<name>A0ABV8TZZ7_9ACTN</name>
<feature type="transmembrane region" description="Helical" evidence="1">
    <location>
        <begin position="78"/>
        <end position="97"/>
    </location>
</feature>
<feature type="transmembrane region" description="Helical" evidence="1">
    <location>
        <begin position="666"/>
        <end position="685"/>
    </location>
</feature>
<proteinExistence type="predicted"/>
<organism evidence="2 3">
    <name type="scientific">Salininema proteolyticum</name>
    <dbReference type="NCBI Taxonomy" id="1607685"/>
    <lineage>
        <taxon>Bacteria</taxon>
        <taxon>Bacillati</taxon>
        <taxon>Actinomycetota</taxon>
        <taxon>Actinomycetes</taxon>
        <taxon>Glycomycetales</taxon>
        <taxon>Glycomycetaceae</taxon>
        <taxon>Salininema</taxon>
    </lineage>
</organism>
<comment type="caution">
    <text evidence="2">The sequence shown here is derived from an EMBL/GenBank/DDBJ whole genome shotgun (WGS) entry which is preliminary data.</text>
</comment>
<keyword evidence="1" id="KW-1133">Transmembrane helix</keyword>
<dbReference type="Proteomes" id="UP001595823">
    <property type="component" value="Unassembled WGS sequence"/>
</dbReference>
<evidence type="ECO:0000256" key="1">
    <source>
        <dbReference type="SAM" id="Phobius"/>
    </source>
</evidence>
<sequence>MTDNDAEGREVASSTLQTILLAAGGLLIAGAVIVFTAVSWKDWGDGGRLVFLAGATAVFLTIPLGLKRFGLSATAETFAALAPVALWCSGLAGYYLLLAPGAEFEPSTVAVGTVGVILATLAYRALAGLSAPGWGIVLQAGAGAYYALHEGLWTSLGLLAALAAASAVTALVVKRTPADRSGSDEWAWRVNALAAVLLATLGLARIAFELDPDYFATLAAGLFTLASLGLVVTVRLYALGRPSLHVVLVAVATGVAGLAAAIVSVNTGTPLLMVAGAALTIGVVISAAAAGEERGPRRGAYAAALIPAPIAVGTLWMTIVDSPALVTYAVATVLLAGFGQTVRGELRKGFRQAGLLIGAALAGAAFAWGAFALVVYAGGDAEFVSWQPPAVLAASIFLVPFVQRVWRLELAVLTTVGLAVSLAPRLDMNAGPWATVALSAGVSVLLAAVPFATRWIAVRVVGWVAALTAFAVTAATLSFRLEVDTEWCLLAFSAASQALSLTYHLLDDRREDHEYVLILLHSASIAPLAGILFFDATTAAVGLIAYGTLCLVLAATRAWPAGLTGAAGASYLLSLWVMMADNDVEVIEAYFLPPAVIALGVGILAARRLPEASSWMTIAPGALLLVLPTLVQSFGSQDDLVRRGAAVFLTVAVLLLGTWQKMQAPIVIGAAATIAVCVNEIVMVWTLLPTWAPLAVGGALLVGVGATLEKWRRDVVRLGKAVKSMK</sequence>
<feature type="transmembrane region" description="Helical" evidence="1">
    <location>
        <begin position="301"/>
        <end position="319"/>
    </location>
</feature>
<feature type="transmembrane region" description="Helical" evidence="1">
    <location>
        <begin position="154"/>
        <end position="174"/>
    </location>
</feature>
<dbReference type="RefSeq" id="WP_380622276.1">
    <property type="nucleotide sequence ID" value="NZ_JBHSDK010000019.1"/>
</dbReference>
<feature type="transmembrane region" description="Helical" evidence="1">
    <location>
        <begin position="691"/>
        <end position="708"/>
    </location>
</feature>
<dbReference type="EMBL" id="JBHSDK010000019">
    <property type="protein sequence ID" value="MFC4336391.1"/>
    <property type="molecule type" value="Genomic_DNA"/>
</dbReference>
<gene>
    <name evidence="2" type="ORF">ACFPET_14405</name>
</gene>
<feature type="transmembrane region" description="Helical" evidence="1">
    <location>
        <begin position="586"/>
        <end position="606"/>
    </location>
</feature>
<feature type="transmembrane region" description="Helical" evidence="1">
    <location>
        <begin position="640"/>
        <end position="659"/>
    </location>
</feature>
<feature type="transmembrane region" description="Helical" evidence="1">
    <location>
        <begin position="186"/>
        <end position="208"/>
    </location>
</feature>
<dbReference type="NCBIfam" id="NF047321">
    <property type="entry name" value="SCO7613_CTERM"/>
    <property type="match status" value="1"/>
</dbReference>
<feature type="transmembrane region" description="Helical" evidence="1">
    <location>
        <begin position="325"/>
        <end position="342"/>
    </location>
</feature>
<feature type="transmembrane region" description="Helical" evidence="1">
    <location>
        <begin position="613"/>
        <end position="634"/>
    </location>
</feature>
<protein>
    <submittedName>
        <fullName evidence="2">SCO7613 C-terminal domain-containing membrane protein</fullName>
    </submittedName>
</protein>
<feature type="transmembrane region" description="Helical" evidence="1">
    <location>
        <begin position="244"/>
        <end position="265"/>
    </location>
</feature>
<evidence type="ECO:0000313" key="2">
    <source>
        <dbReference type="EMBL" id="MFC4336391.1"/>
    </source>
</evidence>
<keyword evidence="1" id="KW-0812">Transmembrane</keyword>